<keyword evidence="1" id="KW-0732">Signal</keyword>
<organism evidence="2 3">
    <name type="scientific">Stella humosa</name>
    <dbReference type="NCBI Taxonomy" id="94"/>
    <lineage>
        <taxon>Bacteria</taxon>
        <taxon>Pseudomonadati</taxon>
        <taxon>Pseudomonadota</taxon>
        <taxon>Alphaproteobacteria</taxon>
        <taxon>Rhodospirillales</taxon>
        <taxon>Stellaceae</taxon>
        <taxon>Stella</taxon>
    </lineage>
</organism>
<keyword evidence="3" id="KW-1185">Reference proteome</keyword>
<proteinExistence type="predicted"/>
<feature type="signal peptide" evidence="1">
    <location>
        <begin position="1"/>
        <end position="22"/>
    </location>
</feature>
<evidence type="ECO:0000313" key="3">
    <source>
        <dbReference type="Proteomes" id="UP000278222"/>
    </source>
</evidence>
<protein>
    <recommendedName>
        <fullName evidence="4">Secreted protein</fullName>
    </recommendedName>
</protein>
<dbReference type="AlphaFoldDB" id="A0A3N1M971"/>
<dbReference type="Proteomes" id="UP000278222">
    <property type="component" value="Unassembled WGS sequence"/>
</dbReference>
<gene>
    <name evidence="2" type="ORF">EDC65_2027</name>
</gene>
<accession>A0A3N1M971</accession>
<evidence type="ECO:0000313" key="2">
    <source>
        <dbReference type="EMBL" id="ROQ00231.1"/>
    </source>
</evidence>
<sequence>MFRRAHLLAGLLVPLASLPAAAQMFEVKLTWTSEAGTKAIAGWAVRETGQNHGPVDVPAGQKVERIVHWQPARDVPVQNHDLAVTLPGNRGCRATLELKMTYGAAGATVGNPFSCAIVSQSYDRVTCGFSAVGSWTNSYPISGACDVTIGFAAY</sequence>
<evidence type="ECO:0000256" key="1">
    <source>
        <dbReference type="SAM" id="SignalP"/>
    </source>
</evidence>
<reference evidence="2 3" key="1">
    <citation type="submission" date="2018-11" db="EMBL/GenBank/DDBJ databases">
        <title>Genomic Encyclopedia of Type Strains, Phase IV (KMG-IV): sequencing the most valuable type-strain genomes for metagenomic binning, comparative biology and taxonomic classification.</title>
        <authorList>
            <person name="Goeker M."/>
        </authorList>
    </citation>
    <scope>NUCLEOTIDE SEQUENCE [LARGE SCALE GENOMIC DNA]</scope>
    <source>
        <strain evidence="2 3">DSM 5900</strain>
    </source>
</reference>
<comment type="caution">
    <text evidence="2">The sequence shown here is derived from an EMBL/GenBank/DDBJ whole genome shotgun (WGS) entry which is preliminary data.</text>
</comment>
<name>A0A3N1M971_9PROT</name>
<evidence type="ECO:0008006" key="4">
    <source>
        <dbReference type="Google" id="ProtNLM"/>
    </source>
</evidence>
<feature type="chain" id="PRO_5017972084" description="Secreted protein" evidence="1">
    <location>
        <begin position="23"/>
        <end position="154"/>
    </location>
</feature>
<dbReference type="EMBL" id="RJKX01000013">
    <property type="protein sequence ID" value="ROQ00231.1"/>
    <property type="molecule type" value="Genomic_DNA"/>
</dbReference>